<dbReference type="PROSITE" id="PS50157">
    <property type="entry name" value="ZINC_FINGER_C2H2_2"/>
    <property type="match status" value="1"/>
</dbReference>
<dbReference type="Gene3D" id="3.40.50.1010">
    <property type="entry name" value="5'-nuclease"/>
    <property type="match status" value="1"/>
</dbReference>
<name>A0ABD1YUB4_9MARC</name>
<dbReference type="PANTHER" id="PTHR35744">
    <property type="entry name" value="C2H2-TYPE DOMAIN-CONTAINING PROTEIN"/>
    <property type="match status" value="1"/>
</dbReference>
<dbReference type="AlphaFoldDB" id="A0ABD1YUB4"/>
<dbReference type="CDD" id="cd18725">
    <property type="entry name" value="PIN_LabA-like"/>
    <property type="match status" value="1"/>
</dbReference>
<comment type="caution">
    <text evidence="3">The sequence shown here is derived from an EMBL/GenBank/DDBJ whole genome shotgun (WGS) entry which is preliminary data.</text>
</comment>
<dbReference type="InterPro" id="IPR021139">
    <property type="entry name" value="NYN"/>
</dbReference>
<sequence>MNCAAYGSGIFYSFLVSSLAEVWSHGFSSERGRYLSSRKIINFAGIGTPLPLTYRKRRSCRIFCACGDNLNTEDEENILGAMSVGIFWDLDNKPPVLVPPFDAAVRLRNLGNELGEVVDMVAYANRNAFTYVPGWVREQRQGRRLLDELEIKGLVKAERPYYCKLCGRVWWTNVALRKHFKLVHEKERKQRLAFLKTLKGKKRARFLTKYAEEEVKYKEVARRVLTPKSGYGLASELRRAGVDVKTVESKPQAADEALKKHIAFWVNNGVDCICMVSDDSDFLGILGTAKRKGVKVVVVGDAHTLQRVADISYSWEDVASGDRYQGINLCDEDTGDDIENEDGDDISDYDNVDECYANLRWVVSS</sequence>
<accession>A0ABD1YUB4</accession>
<reference evidence="3 4" key="1">
    <citation type="submission" date="2024-09" db="EMBL/GenBank/DDBJ databases">
        <title>Chromosome-scale assembly of Riccia fluitans.</title>
        <authorList>
            <person name="Paukszto L."/>
            <person name="Sawicki J."/>
            <person name="Karawczyk K."/>
            <person name="Piernik-Szablinska J."/>
            <person name="Szczecinska M."/>
            <person name="Mazdziarz M."/>
        </authorList>
    </citation>
    <scope>NUCLEOTIDE SEQUENCE [LARGE SCALE GENOMIC DNA]</scope>
    <source>
        <strain evidence="3">Rf_01</strain>
        <tissue evidence="3">Aerial parts of the thallus</tissue>
    </source>
</reference>
<evidence type="ECO:0000313" key="3">
    <source>
        <dbReference type="EMBL" id="KAL2634275.1"/>
    </source>
</evidence>
<gene>
    <name evidence="3" type="ORF">R1flu_005754</name>
</gene>
<evidence type="ECO:0000313" key="4">
    <source>
        <dbReference type="Proteomes" id="UP001605036"/>
    </source>
</evidence>
<dbReference type="Proteomes" id="UP001605036">
    <property type="component" value="Unassembled WGS sequence"/>
</dbReference>
<feature type="domain" description="C2H2-type" evidence="2">
    <location>
        <begin position="161"/>
        <end position="189"/>
    </location>
</feature>
<dbReference type="SUPFAM" id="SSF57667">
    <property type="entry name" value="beta-beta-alpha zinc fingers"/>
    <property type="match status" value="1"/>
</dbReference>
<dbReference type="Pfam" id="PF01936">
    <property type="entry name" value="NYN"/>
    <property type="match status" value="1"/>
</dbReference>
<dbReference type="EMBL" id="JBHFFA010000003">
    <property type="protein sequence ID" value="KAL2634275.1"/>
    <property type="molecule type" value="Genomic_DNA"/>
</dbReference>
<keyword evidence="1" id="KW-0862">Zinc</keyword>
<keyword evidence="4" id="KW-1185">Reference proteome</keyword>
<proteinExistence type="predicted"/>
<keyword evidence="1" id="KW-0479">Metal-binding</keyword>
<protein>
    <recommendedName>
        <fullName evidence="2">C2H2-type domain-containing protein</fullName>
    </recommendedName>
</protein>
<organism evidence="3 4">
    <name type="scientific">Riccia fluitans</name>
    <dbReference type="NCBI Taxonomy" id="41844"/>
    <lineage>
        <taxon>Eukaryota</taxon>
        <taxon>Viridiplantae</taxon>
        <taxon>Streptophyta</taxon>
        <taxon>Embryophyta</taxon>
        <taxon>Marchantiophyta</taxon>
        <taxon>Marchantiopsida</taxon>
        <taxon>Marchantiidae</taxon>
        <taxon>Marchantiales</taxon>
        <taxon>Ricciaceae</taxon>
        <taxon>Riccia</taxon>
    </lineage>
</organism>
<dbReference type="InterPro" id="IPR036236">
    <property type="entry name" value="Znf_C2H2_sf"/>
</dbReference>
<evidence type="ECO:0000256" key="1">
    <source>
        <dbReference type="PROSITE-ProRule" id="PRU00042"/>
    </source>
</evidence>
<keyword evidence="1" id="KW-0863">Zinc-finger</keyword>
<dbReference type="InterPro" id="IPR013087">
    <property type="entry name" value="Znf_C2H2_type"/>
</dbReference>
<dbReference type="PANTHER" id="PTHR35744:SF2">
    <property type="entry name" value="OS06G0166200 PROTEIN"/>
    <property type="match status" value="1"/>
</dbReference>
<evidence type="ECO:0000259" key="2">
    <source>
        <dbReference type="PROSITE" id="PS50157"/>
    </source>
</evidence>
<dbReference type="PROSITE" id="PS00028">
    <property type="entry name" value="ZINC_FINGER_C2H2_1"/>
    <property type="match status" value="1"/>
</dbReference>
<dbReference type="GO" id="GO:0008270">
    <property type="term" value="F:zinc ion binding"/>
    <property type="evidence" value="ECO:0007669"/>
    <property type="project" value="UniProtKB-KW"/>
</dbReference>